<protein>
    <submittedName>
        <fullName evidence="8">Motor neuron and pancreas homeobox protein 1</fullName>
    </submittedName>
</protein>
<dbReference type="GO" id="GO:0007417">
    <property type="term" value="P:central nervous system development"/>
    <property type="evidence" value="ECO:0007669"/>
    <property type="project" value="TreeGrafter"/>
</dbReference>
<keyword evidence="2 5" id="KW-0238">DNA-binding</keyword>
<dbReference type="GO" id="GO:0005634">
    <property type="term" value="C:nucleus"/>
    <property type="evidence" value="ECO:0007669"/>
    <property type="project" value="UniProtKB-SubCell"/>
</dbReference>
<evidence type="ECO:0000256" key="6">
    <source>
        <dbReference type="RuleBase" id="RU000682"/>
    </source>
</evidence>
<dbReference type="GO" id="GO:0000981">
    <property type="term" value="F:DNA-binding transcription factor activity, RNA polymerase II-specific"/>
    <property type="evidence" value="ECO:0007669"/>
    <property type="project" value="InterPro"/>
</dbReference>
<evidence type="ECO:0000259" key="7">
    <source>
        <dbReference type="PROSITE" id="PS50071"/>
    </source>
</evidence>
<name>A0A8D8BEZ5_CULPI</name>
<evidence type="ECO:0000256" key="2">
    <source>
        <dbReference type="ARBA" id="ARBA00023125"/>
    </source>
</evidence>
<dbReference type="InterPro" id="IPR001356">
    <property type="entry name" value="HD"/>
</dbReference>
<comment type="subcellular location">
    <subcellularLocation>
        <location evidence="1 5 6">Nucleus</location>
    </subcellularLocation>
</comment>
<feature type="DNA-binding region" description="Homeobox" evidence="5">
    <location>
        <begin position="102"/>
        <end position="161"/>
    </location>
</feature>
<organism evidence="8">
    <name type="scientific">Culex pipiens</name>
    <name type="common">House mosquito</name>
    <dbReference type="NCBI Taxonomy" id="7175"/>
    <lineage>
        <taxon>Eukaryota</taxon>
        <taxon>Metazoa</taxon>
        <taxon>Ecdysozoa</taxon>
        <taxon>Arthropoda</taxon>
        <taxon>Hexapoda</taxon>
        <taxon>Insecta</taxon>
        <taxon>Pterygota</taxon>
        <taxon>Neoptera</taxon>
        <taxon>Endopterygota</taxon>
        <taxon>Diptera</taxon>
        <taxon>Nematocera</taxon>
        <taxon>Culicoidea</taxon>
        <taxon>Culicidae</taxon>
        <taxon>Culicinae</taxon>
        <taxon>Culicini</taxon>
        <taxon>Culex</taxon>
        <taxon>Culex</taxon>
    </lineage>
</organism>
<dbReference type="PROSITE" id="PS50071">
    <property type="entry name" value="HOMEOBOX_2"/>
    <property type="match status" value="1"/>
</dbReference>
<evidence type="ECO:0000256" key="4">
    <source>
        <dbReference type="ARBA" id="ARBA00023242"/>
    </source>
</evidence>
<dbReference type="PANTHER" id="PTHR24335">
    <property type="entry name" value="MOTOR NEURON AND PANCREAS HOMEOBOX PROTEIN"/>
    <property type="match status" value="1"/>
</dbReference>
<keyword evidence="3 5" id="KW-0371">Homeobox</keyword>
<dbReference type="InterPro" id="IPR017970">
    <property type="entry name" value="Homeobox_CS"/>
</dbReference>
<dbReference type="Pfam" id="PF00046">
    <property type="entry name" value="Homeodomain"/>
    <property type="match status" value="1"/>
</dbReference>
<dbReference type="GO" id="GO:1990837">
    <property type="term" value="F:sequence-specific double-stranded DNA binding"/>
    <property type="evidence" value="ECO:0007669"/>
    <property type="project" value="TreeGrafter"/>
</dbReference>
<evidence type="ECO:0000256" key="5">
    <source>
        <dbReference type="PROSITE-ProRule" id="PRU00108"/>
    </source>
</evidence>
<dbReference type="EMBL" id="HBUE01069689">
    <property type="protein sequence ID" value="CAG6472255.1"/>
    <property type="molecule type" value="Transcribed_RNA"/>
</dbReference>
<feature type="domain" description="Homeobox" evidence="7">
    <location>
        <begin position="100"/>
        <end position="160"/>
    </location>
</feature>
<keyword evidence="4 5" id="KW-0539">Nucleus</keyword>
<proteinExistence type="predicted"/>
<evidence type="ECO:0000256" key="1">
    <source>
        <dbReference type="ARBA" id="ARBA00004123"/>
    </source>
</evidence>
<evidence type="ECO:0000256" key="3">
    <source>
        <dbReference type="ARBA" id="ARBA00023155"/>
    </source>
</evidence>
<accession>A0A8D8BEZ5</accession>
<dbReference type="SMART" id="SM00389">
    <property type="entry name" value="HOX"/>
    <property type="match status" value="1"/>
</dbReference>
<dbReference type="PROSITE" id="PS00027">
    <property type="entry name" value="HOMEOBOX_1"/>
    <property type="match status" value="1"/>
</dbReference>
<sequence>MSQQIKSDLESITTDDCGLHVNSLPNCFPEISSCVTMKYNAYERTYKKNKSSLNTNSFRIEALLACNEKNICDSNVKNNVYQTDEFYNSESNSGTHPAYGKSRRPRTAFSSQQLLELEKQFKVSKYLSRPKRYEVANQLHLTETQVKIWFQNRRMKWKRSKKLSDSKKICREKVNNEEYVEITASKTTSHSSHLNHRLSESISNLDSYNKCKKNSAASPITCFVRGKSDIYDKFVINNK</sequence>
<dbReference type="SUPFAM" id="SSF46689">
    <property type="entry name" value="Homeodomain-like"/>
    <property type="match status" value="1"/>
</dbReference>
<dbReference type="InterPro" id="IPR020479">
    <property type="entry name" value="HD_metazoa"/>
</dbReference>
<dbReference type="PANTHER" id="PTHR24335:SF4">
    <property type="entry name" value="EXTRA-EXTRA"/>
    <property type="match status" value="1"/>
</dbReference>
<dbReference type="GO" id="GO:0048812">
    <property type="term" value="P:neuron projection morphogenesis"/>
    <property type="evidence" value="ECO:0007669"/>
    <property type="project" value="TreeGrafter"/>
</dbReference>
<dbReference type="PRINTS" id="PR00024">
    <property type="entry name" value="HOMEOBOX"/>
</dbReference>
<dbReference type="CDD" id="cd00086">
    <property type="entry name" value="homeodomain"/>
    <property type="match status" value="1"/>
</dbReference>
<dbReference type="InterPro" id="IPR042768">
    <property type="entry name" value="MNX1/Ceh-12"/>
</dbReference>
<dbReference type="InterPro" id="IPR009057">
    <property type="entry name" value="Homeodomain-like_sf"/>
</dbReference>
<evidence type="ECO:0000313" key="8">
    <source>
        <dbReference type="EMBL" id="CAG6472255.1"/>
    </source>
</evidence>
<dbReference type="AlphaFoldDB" id="A0A8D8BEZ5"/>
<dbReference type="Gene3D" id="1.10.10.60">
    <property type="entry name" value="Homeodomain-like"/>
    <property type="match status" value="1"/>
</dbReference>
<reference evidence="8" key="1">
    <citation type="submission" date="2021-05" db="EMBL/GenBank/DDBJ databases">
        <authorList>
            <person name="Alioto T."/>
            <person name="Alioto T."/>
            <person name="Gomez Garrido J."/>
        </authorList>
    </citation>
    <scope>NUCLEOTIDE SEQUENCE</scope>
</reference>